<dbReference type="InterPro" id="IPR012977">
    <property type="entry name" value="SDA1_N"/>
</dbReference>
<keyword evidence="5" id="KW-1185">Reference proteome</keyword>
<dbReference type="GO" id="GO:0015031">
    <property type="term" value="P:protein transport"/>
    <property type="evidence" value="ECO:0007669"/>
    <property type="project" value="UniProtKB-KW"/>
</dbReference>
<dbReference type="EMBL" id="CAJOBP010047513">
    <property type="protein sequence ID" value="CAF4797093.1"/>
    <property type="molecule type" value="Genomic_DNA"/>
</dbReference>
<protein>
    <recommendedName>
        <fullName evidence="1">Protein SDA1</fullName>
    </recommendedName>
</protein>
<comment type="caution">
    <text evidence="4">The sequence shown here is derived from an EMBL/GenBank/DDBJ whole genome shotgun (WGS) entry which is preliminary data.</text>
</comment>
<dbReference type="AlphaFoldDB" id="A0A821P1U2"/>
<feature type="domain" description="SDA1 N-terminal" evidence="3">
    <location>
        <begin position="1"/>
        <end position="61"/>
    </location>
</feature>
<dbReference type="InterPro" id="IPR027312">
    <property type="entry name" value="Sda1"/>
</dbReference>
<accession>A0A821P1U2</accession>
<dbReference type="GO" id="GO:0000055">
    <property type="term" value="P:ribosomal large subunit export from nucleus"/>
    <property type="evidence" value="ECO:0007669"/>
    <property type="project" value="UniProtKB-UniRule"/>
</dbReference>
<comment type="function">
    <text evidence="1">Required for 60S pre-ribosomal subunits export to the cytoplasm.</text>
</comment>
<keyword evidence="1" id="KW-0653">Protein transport</keyword>
<evidence type="ECO:0000259" key="3">
    <source>
        <dbReference type="Pfam" id="PF08158"/>
    </source>
</evidence>
<proteinExistence type="inferred from homology"/>
<comment type="subcellular location">
    <subcellularLocation>
        <location evidence="1">Nucleus</location>
        <location evidence="1">Nucleolus</location>
    </subcellularLocation>
</comment>
<organism evidence="4 5">
    <name type="scientific">Rotaria socialis</name>
    <dbReference type="NCBI Taxonomy" id="392032"/>
    <lineage>
        <taxon>Eukaryota</taxon>
        <taxon>Metazoa</taxon>
        <taxon>Spiralia</taxon>
        <taxon>Gnathifera</taxon>
        <taxon>Rotifera</taxon>
        <taxon>Eurotatoria</taxon>
        <taxon>Bdelloidea</taxon>
        <taxon>Philodinida</taxon>
        <taxon>Philodinidae</taxon>
        <taxon>Rotaria</taxon>
    </lineage>
</organism>
<evidence type="ECO:0000256" key="1">
    <source>
        <dbReference type="RuleBase" id="RU365057"/>
    </source>
</evidence>
<comment type="similarity">
    <text evidence="1">Belongs to the SDA1 family.</text>
</comment>
<evidence type="ECO:0000256" key="2">
    <source>
        <dbReference type="SAM" id="MobiDB-lite"/>
    </source>
</evidence>
<name>A0A821P1U2_9BILA</name>
<keyword evidence="1" id="KW-0690">Ribosome biogenesis</keyword>
<feature type="non-terminal residue" evidence="4">
    <location>
        <position position="138"/>
    </location>
</feature>
<gene>
    <name evidence="4" type="ORF">UJA718_LOCUS41109</name>
</gene>
<dbReference type="Proteomes" id="UP000663873">
    <property type="component" value="Unassembled WGS sequence"/>
</dbReference>
<reference evidence="4" key="1">
    <citation type="submission" date="2021-02" db="EMBL/GenBank/DDBJ databases">
        <authorList>
            <person name="Nowell W R."/>
        </authorList>
    </citation>
    <scope>NUCLEOTIDE SEQUENCE</scope>
</reference>
<keyword evidence="1" id="KW-0813">Transport</keyword>
<evidence type="ECO:0000313" key="5">
    <source>
        <dbReference type="Proteomes" id="UP000663873"/>
    </source>
</evidence>
<evidence type="ECO:0000313" key="4">
    <source>
        <dbReference type="EMBL" id="CAF4797093.1"/>
    </source>
</evidence>
<dbReference type="GO" id="GO:0042273">
    <property type="term" value="P:ribosomal large subunit biogenesis"/>
    <property type="evidence" value="ECO:0007669"/>
    <property type="project" value="UniProtKB-UniRule"/>
</dbReference>
<dbReference type="PANTHER" id="PTHR12730">
    <property type="entry name" value="HSDA/SDA1-RELATED"/>
    <property type="match status" value="1"/>
</dbReference>
<dbReference type="PANTHER" id="PTHR12730:SF0">
    <property type="entry name" value="PROTEIN SDA1 HOMOLOG"/>
    <property type="match status" value="1"/>
</dbReference>
<dbReference type="GO" id="GO:0005730">
    <property type="term" value="C:nucleolus"/>
    <property type="evidence" value="ECO:0007669"/>
    <property type="project" value="UniProtKB-SubCell"/>
</dbReference>
<feature type="region of interest" description="Disordered" evidence="2">
    <location>
        <begin position="119"/>
        <end position="138"/>
    </location>
</feature>
<feature type="non-terminal residue" evidence="4">
    <location>
        <position position="1"/>
    </location>
</feature>
<sequence length="138" mass="15806">LVPPDILESICKTIANNFITERNSGEVMAVGLNTIREICSKSYLAMDQDLLIDLSKYKSYRDKSVSASARSLIQLFREKNPQLLERKDRGKPTEFQRDLVPLDYGQSKPKSYLEGAEIFQQDIDDQDKQSIDEDDQDD</sequence>
<keyword evidence="1" id="KW-0539">Nucleus</keyword>
<dbReference type="Pfam" id="PF08158">
    <property type="entry name" value="SDA1_HEAT"/>
    <property type="match status" value="1"/>
</dbReference>